<gene>
    <name evidence="1" type="ORF">Bccel_5246</name>
</gene>
<accession>A0A0L6JW64</accession>
<dbReference type="RefSeq" id="WP_162181905.1">
    <property type="nucleotide sequence ID" value="NZ_JQKC01000022.1"/>
</dbReference>
<name>A0A0L6JW64_9FIRM</name>
<organism evidence="1 2">
    <name type="scientific">Pseudobacteroides cellulosolvens ATCC 35603 = DSM 2933</name>
    <dbReference type="NCBI Taxonomy" id="398512"/>
    <lineage>
        <taxon>Bacteria</taxon>
        <taxon>Bacillati</taxon>
        <taxon>Bacillota</taxon>
        <taxon>Clostridia</taxon>
        <taxon>Eubacteriales</taxon>
        <taxon>Oscillospiraceae</taxon>
        <taxon>Pseudobacteroides</taxon>
    </lineage>
</organism>
<dbReference type="OrthoDB" id="2313808at2"/>
<sequence length="55" mass="6354">MGKYTKQELEGALQIVSSAISKCEKTQLKFVEGTSHHTLQEYDKSNVYFKMIDNR</sequence>
<proteinExistence type="predicted"/>
<dbReference type="EMBL" id="LGTC01000001">
    <property type="protein sequence ID" value="KNY29969.1"/>
    <property type="molecule type" value="Genomic_DNA"/>
</dbReference>
<evidence type="ECO:0000313" key="2">
    <source>
        <dbReference type="Proteomes" id="UP000036923"/>
    </source>
</evidence>
<keyword evidence="2" id="KW-1185">Reference proteome</keyword>
<reference evidence="2" key="1">
    <citation type="submission" date="2015-07" db="EMBL/GenBank/DDBJ databases">
        <title>Near-Complete Genome Sequence of the Cellulolytic Bacterium Bacteroides (Pseudobacteroides) cellulosolvens ATCC 35603.</title>
        <authorList>
            <person name="Dassa B."/>
            <person name="Utturkar S.M."/>
            <person name="Klingeman D.M."/>
            <person name="Hurt R.A."/>
            <person name="Keller M."/>
            <person name="Xu J."/>
            <person name="Reddy Y.H.K."/>
            <person name="Borovok I."/>
            <person name="Grinberg I.R."/>
            <person name="Lamed R."/>
            <person name="Zhivin O."/>
            <person name="Bayer E.A."/>
            <person name="Brown S.D."/>
        </authorList>
    </citation>
    <scope>NUCLEOTIDE SEQUENCE [LARGE SCALE GENOMIC DNA]</scope>
    <source>
        <strain evidence="2">DSM 2933</strain>
    </source>
</reference>
<protein>
    <submittedName>
        <fullName evidence="1">Uncharacterized protein</fullName>
    </submittedName>
</protein>
<comment type="caution">
    <text evidence="1">The sequence shown here is derived from an EMBL/GenBank/DDBJ whole genome shotgun (WGS) entry which is preliminary data.</text>
</comment>
<dbReference type="Proteomes" id="UP000036923">
    <property type="component" value="Unassembled WGS sequence"/>
</dbReference>
<evidence type="ECO:0000313" key="1">
    <source>
        <dbReference type="EMBL" id="KNY29969.1"/>
    </source>
</evidence>
<dbReference type="AlphaFoldDB" id="A0A0L6JW64"/>